<gene>
    <name evidence="1" type="ORF">ASU31_26660</name>
</gene>
<keyword evidence="2" id="KW-1185">Reference proteome</keyword>
<proteinExistence type="predicted"/>
<dbReference type="EMBL" id="LMZQ01000068">
    <property type="protein sequence ID" value="KRT13050.1"/>
    <property type="molecule type" value="Genomic_DNA"/>
</dbReference>
<evidence type="ECO:0008006" key="3">
    <source>
        <dbReference type="Google" id="ProtNLM"/>
    </source>
</evidence>
<dbReference type="Proteomes" id="UP000051950">
    <property type="component" value="Unassembled WGS sequence"/>
</dbReference>
<sequence length="798" mass="87424">MLIVVSFAWSAKLCAQSCPENIGFENGNFQNWTIYAGSIAIENNQNVVTMNEVARPISGRHAIINNKNLVDAYGGFPLIPPSGGNFSVKLGNNVTGSQIDGISYLMTVPADRPEFTLTYQYAVVLEDPIHEPFEQPRFIARIKDVAKNEYIPCASFEYVATSSLPGFKKSANYEGVIYKDWSPVTINLSGYQGKQLLIEFISTDCSRGAHFGYAYVDINNVCGDPITGNTYCASADALDISGPSGFQTYNWYNEDRSVKYGTGQSISIKPKPTNGSKVILDLVPYAGFGCPGTVSTLIHGIDYELKVLAKDVVCQNAEIDLLSAKYILNKSDDFTYLVYEDKDLTKPISGPIKILTDKTFYIKATNYKSCESVVPIDISIFNVANITVKNPGAVCYTESVDITKAELYIGELGGITKSYYTNEAATHAIADPQHITSPGRYFVKLSNEFGCSKIVSIDVTIKDKPVLKVSNPKPVCIATKVDITSASYFLGSDATFKYSFYADKELTNLLTNPTQVDKSGYYYVKATNTDGCTVSDKIEVTISDMPALHIKDPETACYPDKVDISNPALYNGSSDGLSYSFFYDEALTNQITFPKAIAKAGTYYVKASNNGGCFTSGKIQVSFNTAPTIVLNKPKAVFDNGFVDLTAQEITKGSSEFIKAGYFEDADLKRPLPNPTKVNKAGVYYISIQNEKGCTASASIALEILPQPKIIVPTAFTPQKETNNRLYPFLVGIQKLISFKVYNKWGILVYQSADLANGGWDGQFKSKMQPLETFSWFAEGIDVFGGQIQSKGKTILIL</sequence>
<evidence type="ECO:0000313" key="1">
    <source>
        <dbReference type="EMBL" id="KRT13050.1"/>
    </source>
</evidence>
<comment type="caution">
    <text evidence="1">The sequence shown here is derived from an EMBL/GenBank/DDBJ whole genome shotgun (WGS) entry which is preliminary data.</text>
</comment>
<name>A0A0T5VGX4_9SPHI</name>
<dbReference type="AlphaFoldDB" id="A0A0T5VGX4"/>
<accession>A0A0T5VGX4</accession>
<dbReference type="STRING" id="687842.ASU31_26660"/>
<organism evidence="1 2">
    <name type="scientific">Pedobacter ginsenosidimutans</name>
    <dbReference type="NCBI Taxonomy" id="687842"/>
    <lineage>
        <taxon>Bacteria</taxon>
        <taxon>Pseudomonadati</taxon>
        <taxon>Bacteroidota</taxon>
        <taxon>Sphingobacteriia</taxon>
        <taxon>Sphingobacteriales</taxon>
        <taxon>Sphingobacteriaceae</taxon>
        <taxon>Pedobacter</taxon>
    </lineage>
</organism>
<reference evidence="1 2" key="1">
    <citation type="submission" date="2015-11" db="EMBL/GenBank/DDBJ databases">
        <title>Sequence of Pedobacter ginsenosidimutans.</title>
        <authorList>
            <person name="Carson E."/>
            <person name="Keyser V."/>
            <person name="Newman J."/>
            <person name="Miller J."/>
        </authorList>
    </citation>
    <scope>NUCLEOTIDE SEQUENCE [LARGE SCALE GENOMIC DNA]</scope>
    <source>
        <strain evidence="1 2">KACC 14530</strain>
    </source>
</reference>
<evidence type="ECO:0000313" key="2">
    <source>
        <dbReference type="Proteomes" id="UP000051950"/>
    </source>
</evidence>
<protein>
    <recommendedName>
        <fullName evidence="3">Ig-like domain-containing protein</fullName>
    </recommendedName>
</protein>